<protein>
    <submittedName>
        <fullName evidence="2">Pentapeptide repeat-containing protein</fullName>
    </submittedName>
</protein>
<evidence type="ECO:0000256" key="1">
    <source>
        <dbReference type="SAM" id="Phobius"/>
    </source>
</evidence>
<dbReference type="EMBL" id="RCBY01000070">
    <property type="protein sequence ID" value="RQH42961.1"/>
    <property type="molecule type" value="Genomic_DNA"/>
</dbReference>
<name>A0A3N6NTY1_9CYAN</name>
<dbReference type="Proteomes" id="UP000269154">
    <property type="component" value="Unassembled WGS sequence"/>
</dbReference>
<evidence type="ECO:0000313" key="2">
    <source>
        <dbReference type="EMBL" id="RQH42961.1"/>
    </source>
</evidence>
<keyword evidence="1" id="KW-1133">Transmembrane helix</keyword>
<dbReference type="InterPro" id="IPR001646">
    <property type="entry name" value="5peptide_repeat"/>
</dbReference>
<dbReference type="Gene3D" id="2.160.20.80">
    <property type="entry name" value="E3 ubiquitin-protein ligase SopA"/>
    <property type="match status" value="1"/>
</dbReference>
<dbReference type="AlphaFoldDB" id="A0A3N6NTY1"/>
<proteinExistence type="predicted"/>
<dbReference type="InterPro" id="IPR044213">
    <property type="entry name" value="At2g44920-like"/>
</dbReference>
<feature type="transmembrane region" description="Helical" evidence="1">
    <location>
        <begin position="12"/>
        <end position="34"/>
    </location>
</feature>
<comment type="caution">
    <text evidence="2">The sequence shown here is derived from an EMBL/GenBank/DDBJ whole genome shotgun (WGS) entry which is preliminary data.</text>
</comment>
<organism evidence="2 3">
    <name type="scientific">Okeania hirsuta</name>
    <dbReference type="NCBI Taxonomy" id="1458930"/>
    <lineage>
        <taxon>Bacteria</taxon>
        <taxon>Bacillati</taxon>
        <taxon>Cyanobacteriota</taxon>
        <taxon>Cyanophyceae</taxon>
        <taxon>Oscillatoriophycideae</taxon>
        <taxon>Oscillatoriales</taxon>
        <taxon>Microcoleaceae</taxon>
        <taxon>Okeania</taxon>
    </lineage>
</organism>
<dbReference type="Pfam" id="PF00805">
    <property type="entry name" value="Pentapeptide"/>
    <property type="match status" value="1"/>
</dbReference>
<accession>A0A3N6NTY1</accession>
<dbReference type="PANTHER" id="PTHR47200:SF2">
    <property type="entry name" value="THYLAKOID LUMENAL 15 KDA PROTEIN 1, CHLOROPLASTIC"/>
    <property type="match status" value="1"/>
</dbReference>
<gene>
    <name evidence="2" type="ORF">D5R40_14085</name>
</gene>
<dbReference type="SUPFAM" id="SSF141571">
    <property type="entry name" value="Pentapeptide repeat-like"/>
    <property type="match status" value="1"/>
</dbReference>
<dbReference type="OrthoDB" id="483710at2"/>
<dbReference type="RefSeq" id="WP_124146736.1">
    <property type="nucleotide sequence ID" value="NZ_CAWOKI010000189.1"/>
</dbReference>
<dbReference type="PANTHER" id="PTHR47200">
    <property type="entry name" value="THYLAKOID LUMENAL 15 KDA PROTEIN 1, CHLOROPLASTIC"/>
    <property type="match status" value="1"/>
</dbReference>
<keyword evidence="3" id="KW-1185">Reference proteome</keyword>
<keyword evidence="1" id="KW-0812">Transmembrane</keyword>
<evidence type="ECO:0000313" key="3">
    <source>
        <dbReference type="Proteomes" id="UP000269154"/>
    </source>
</evidence>
<reference evidence="2 3" key="1">
    <citation type="journal article" date="2018" name="ACS Chem. Biol.">
        <title>Ketoreductase domain dysfunction expands chemodiversity: malyngamide biosynthesis in the cyanobacterium Okeania hirsuta.</title>
        <authorList>
            <person name="Moss N.A."/>
            <person name="Leao T."/>
            <person name="Rankin M."/>
            <person name="McCullough T.M."/>
            <person name="Qu P."/>
            <person name="Korobeynikov A."/>
            <person name="Smith J.L."/>
            <person name="Gerwick L."/>
            <person name="Gerwick W.H."/>
        </authorList>
    </citation>
    <scope>NUCLEOTIDE SEQUENCE [LARGE SCALE GENOMIC DNA]</scope>
    <source>
        <strain evidence="2 3">PAB10Feb10-1</strain>
    </source>
</reference>
<keyword evidence="1" id="KW-0472">Membrane</keyword>
<sequence length="175" mass="19063">MNFRQQKTSQILVSFVFSLIVYLITIGAITALIFTNPTLTLADEYNKQILVGVDFSGRDLTNDSFTKSILRKSDFSNSNLTGVSLFGAHLEGANLVGANLSYSTLDNAIFNKANLTNAILEGAFAFHTQFRGAIIDGADFTDAFLRADTQKELCKIAQGTNPITGNDTKDTLFCD</sequence>